<evidence type="ECO:0000313" key="1">
    <source>
        <dbReference type="EMBL" id="HAF2208496.1"/>
    </source>
</evidence>
<protein>
    <submittedName>
        <fullName evidence="1">Uncharacterized protein</fullName>
    </submittedName>
</protein>
<name>A0A743TYK7_SALER</name>
<organism evidence="1">
    <name type="scientific">Salmonella enterica</name>
    <name type="common">Salmonella choleraesuis</name>
    <dbReference type="NCBI Taxonomy" id="28901"/>
    <lineage>
        <taxon>Bacteria</taxon>
        <taxon>Pseudomonadati</taxon>
        <taxon>Pseudomonadota</taxon>
        <taxon>Gammaproteobacteria</taxon>
        <taxon>Enterobacterales</taxon>
        <taxon>Enterobacteriaceae</taxon>
        <taxon>Salmonella</taxon>
    </lineage>
</organism>
<reference evidence="1" key="1">
    <citation type="journal article" date="2018" name="Genome Biol.">
        <title>SKESA: strategic k-mer extension for scrupulous assemblies.</title>
        <authorList>
            <person name="Souvorov A."/>
            <person name="Agarwala R."/>
            <person name="Lipman D.J."/>
        </authorList>
    </citation>
    <scope>NUCLEOTIDE SEQUENCE</scope>
    <source>
        <strain evidence="1">MA.GW_S00744-09</strain>
    </source>
</reference>
<proteinExistence type="predicted"/>
<accession>A0A743TYK7</accession>
<gene>
    <name evidence="1" type="ORF">G9E81_001090</name>
</gene>
<reference evidence="1" key="2">
    <citation type="submission" date="2020-02" db="EMBL/GenBank/DDBJ databases">
        <authorList>
            <consortium name="NCBI Pathogen Detection Project"/>
        </authorList>
    </citation>
    <scope>NUCLEOTIDE SEQUENCE</scope>
    <source>
        <strain evidence="1">MA.GW_S00744-09</strain>
    </source>
</reference>
<dbReference type="EMBL" id="DAAUNW010000003">
    <property type="protein sequence ID" value="HAF2208496.1"/>
    <property type="molecule type" value="Genomic_DNA"/>
</dbReference>
<comment type="caution">
    <text evidence="1">The sequence shown here is derived from an EMBL/GenBank/DDBJ whole genome shotgun (WGS) entry which is preliminary data.</text>
</comment>
<sequence length="51" mass="5965">MKNYTLPTNNAVRRFRYYQKLAALRTNPKMQFGLEVEKCAGMNKLARSVNK</sequence>
<dbReference type="AlphaFoldDB" id="A0A743TYK7"/>